<dbReference type="Proteomes" id="UP000315700">
    <property type="component" value="Chromosome"/>
</dbReference>
<evidence type="ECO:0000313" key="1">
    <source>
        <dbReference type="EMBL" id="QDT53342.1"/>
    </source>
</evidence>
<gene>
    <name evidence="1" type="ORF">Pan44_13590</name>
</gene>
<keyword evidence="2" id="KW-1185">Reference proteome</keyword>
<reference evidence="1 2" key="1">
    <citation type="submission" date="2019-02" db="EMBL/GenBank/DDBJ databases">
        <title>Deep-cultivation of Planctomycetes and their phenomic and genomic characterization uncovers novel biology.</title>
        <authorList>
            <person name="Wiegand S."/>
            <person name="Jogler M."/>
            <person name="Boedeker C."/>
            <person name="Pinto D."/>
            <person name="Vollmers J."/>
            <person name="Rivas-Marin E."/>
            <person name="Kohn T."/>
            <person name="Peeters S.H."/>
            <person name="Heuer A."/>
            <person name="Rast P."/>
            <person name="Oberbeckmann S."/>
            <person name="Bunk B."/>
            <person name="Jeske O."/>
            <person name="Meyerdierks A."/>
            <person name="Storesund J.E."/>
            <person name="Kallscheuer N."/>
            <person name="Luecker S."/>
            <person name="Lage O.M."/>
            <person name="Pohl T."/>
            <person name="Merkel B.J."/>
            <person name="Hornburger P."/>
            <person name="Mueller R.-W."/>
            <person name="Bruemmer F."/>
            <person name="Labrenz M."/>
            <person name="Spormann A.M."/>
            <person name="Op den Camp H."/>
            <person name="Overmann J."/>
            <person name="Amann R."/>
            <person name="Jetten M.S.M."/>
            <person name="Mascher T."/>
            <person name="Medema M.H."/>
            <person name="Devos D.P."/>
            <person name="Kaster A.-K."/>
            <person name="Ovreas L."/>
            <person name="Rohde M."/>
            <person name="Galperin M.Y."/>
            <person name="Jogler C."/>
        </authorList>
    </citation>
    <scope>NUCLEOTIDE SEQUENCE [LARGE SCALE GENOMIC DNA]</scope>
    <source>
        <strain evidence="1 2">Pan44</strain>
    </source>
</reference>
<accession>A0A517SB53</accession>
<name>A0A517SB53_9PLAN</name>
<dbReference type="EMBL" id="CP036271">
    <property type="protein sequence ID" value="QDT53342.1"/>
    <property type="molecule type" value="Genomic_DNA"/>
</dbReference>
<dbReference type="KEGG" id="ccos:Pan44_13590"/>
<sequence length="162" mass="17279">MTQNWSDRRASWLSAGIVLGVALASYWPHEPMAYAEAAAGAEKFALCTVGTNIGDAEAIFVLDYATGRLIGATFNNKVNQFSQPMIRNLASDFGLTEQGQFLMVPGFVGARGRGAQPANGGIYVAELTTGKLALYGFINVSQGTKIPQELSVLGVFPWRSAT</sequence>
<evidence type="ECO:0000313" key="2">
    <source>
        <dbReference type="Proteomes" id="UP000315700"/>
    </source>
</evidence>
<proteinExistence type="predicted"/>
<dbReference type="InParanoid" id="A0A517SB53"/>
<dbReference type="AlphaFoldDB" id="A0A517SB53"/>
<organism evidence="1 2">
    <name type="scientific">Caulifigura coniformis</name>
    <dbReference type="NCBI Taxonomy" id="2527983"/>
    <lineage>
        <taxon>Bacteria</taxon>
        <taxon>Pseudomonadati</taxon>
        <taxon>Planctomycetota</taxon>
        <taxon>Planctomycetia</taxon>
        <taxon>Planctomycetales</taxon>
        <taxon>Planctomycetaceae</taxon>
        <taxon>Caulifigura</taxon>
    </lineage>
</organism>
<protein>
    <submittedName>
        <fullName evidence="1">Uncharacterized protein</fullName>
    </submittedName>
</protein>